<proteinExistence type="predicted"/>
<keyword evidence="2" id="KW-1185">Reference proteome</keyword>
<sequence>MRHIVIIMDLWLSPGQEQRYRETREIPPEDDVRAHVVHELGELVEGAGALDDLWDSQVRGRPEEA</sequence>
<dbReference type="EMBL" id="CP099837">
    <property type="protein sequence ID" value="USY19737.1"/>
    <property type="molecule type" value="Genomic_DNA"/>
</dbReference>
<gene>
    <name evidence="1" type="ORF">NE857_31665</name>
</gene>
<dbReference type="RefSeq" id="WP_254418929.1">
    <property type="nucleotide sequence ID" value="NZ_CP099837.1"/>
</dbReference>
<name>A0ABY5D9A9_9ACTN</name>
<dbReference type="Proteomes" id="UP001055940">
    <property type="component" value="Chromosome"/>
</dbReference>
<evidence type="ECO:0000313" key="2">
    <source>
        <dbReference type="Proteomes" id="UP001055940"/>
    </source>
</evidence>
<evidence type="ECO:0000313" key="1">
    <source>
        <dbReference type="EMBL" id="USY19737.1"/>
    </source>
</evidence>
<accession>A0ABY5D9A9</accession>
<organism evidence="1 2">
    <name type="scientific">Nocardiopsis exhalans</name>
    <dbReference type="NCBI Taxonomy" id="163604"/>
    <lineage>
        <taxon>Bacteria</taxon>
        <taxon>Bacillati</taxon>
        <taxon>Actinomycetota</taxon>
        <taxon>Actinomycetes</taxon>
        <taxon>Streptosporangiales</taxon>
        <taxon>Nocardiopsidaceae</taxon>
        <taxon>Nocardiopsis</taxon>
    </lineage>
</organism>
<reference evidence="1" key="1">
    <citation type="submission" date="2022-06" db="EMBL/GenBank/DDBJ databases">
        <authorList>
            <person name="Ping M."/>
        </authorList>
    </citation>
    <scope>NUCLEOTIDE SEQUENCE</scope>
    <source>
        <strain evidence="1">JCM11759T</strain>
    </source>
</reference>
<protein>
    <submittedName>
        <fullName evidence="1">Uncharacterized protein</fullName>
    </submittedName>
</protein>